<dbReference type="KEGG" id="xap:XA3_01660"/>
<dbReference type="EMBL" id="AP026802">
    <property type="protein sequence ID" value="BDR57725.1"/>
    <property type="molecule type" value="Genomic_DNA"/>
</dbReference>
<protein>
    <recommendedName>
        <fullName evidence="3">TIGR04197 family type VII secretion effector</fullName>
    </recommendedName>
</protein>
<evidence type="ECO:0000313" key="1">
    <source>
        <dbReference type="EMBL" id="BDR57725.1"/>
    </source>
</evidence>
<dbReference type="Proteomes" id="UP001321861">
    <property type="component" value="Chromosome"/>
</dbReference>
<evidence type="ECO:0008006" key="3">
    <source>
        <dbReference type="Google" id="ProtNLM"/>
    </source>
</evidence>
<keyword evidence="2" id="KW-1185">Reference proteome</keyword>
<sequence length="92" mass="10464">MTKIQIDKSSYDSNVNKAKKDINWLKSQKIHVINTPGTDIHPFVQAVELEKQLDGIIKKYADVASHDTDEFNKTGKYFKKTDQAIGQAIEKN</sequence>
<gene>
    <name evidence="1" type="ORF">XA3_01660</name>
</gene>
<reference evidence="1 2" key="1">
    <citation type="journal article" date="2023" name="Microbiol. Spectr.">
        <title>Symbiosis of Carpenter Bees with Uncharacterized Lactic Acid Bacteria Showing NAD Auxotrophy.</title>
        <authorList>
            <person name="Kawasaki S."/>
            <person name="Ozawa K."/>
            <person name="Mori T."/>
            <person name="Yamamoto A."/>
            <person name="Ito M."/>
            <person name="Ohkuma M."/>
            <person name="Sakamoto M."/>
            <person name="Matsutani M."/>
        </authorList>
    </citation>
    <scope>NUCLEOTIDE SEQUENCE [LARGE SCALE GENOMIC DNA]</scope>
    <source>
        <strain evidence="1 2">XA3</strain>
    </source>
</reference>
<dbReference type="AlphaFoldDB" id="A0AAU9D633"/>
<dbReference type="RefSeq" id="WP_317635672.1">
    <property type="nucleotide sequence ID" value="NZ_AP026802.1"/>
</dbReference>
<proteinExistence type="predicted"/>
<name>A0AAU9D633_9LACO</name>
<evidence type="ECO:0000313" key="2">
    <source>
        <dbReference type="Proteomes" id="UP001321861"/>
    </source>
</evidence>
<organism evidence="1 2">
    <name type="scientific">Xylocopilactobacillus apicola</name>
    <dbReference type="NCBI Taxonomy" id="2932184"/>
    <lineage>
        <taxon>Bacteria</taxon>
        <taxon>Bacillati</taxon>
        <taxon>Bacillota</taxon>
        <taxon>Bacilli</taxon>
        <taxon>Lactobacillales</taxon>
        <taxon>Lactobacillaceae</taxon>
        <taxon>Xylocopilactobacillus</taxon>
    </lineage>
</organism>
<accession>A0AAU9D633</accession>